<feature type="transmembrane region" description="Helical" evidence="12">
    <location>
        <begin position="290"/>
        <end position="309"/>
    </location>
</feature>
<proteinExistence type="predicted"/>
<evidence type="ECO:0000256" key="12">
    <source>
        <dbReference type="SAM" id="Phobius"/>
    </source>
</evidence>
<keyword evidence="6" id="KW-0378">Hydrolase</keyword>
<dbReference type="GO" id="GO:0046872">
    <property type="term" value="F:metal ion binding"/>
    <property type="evidence" value="ECO:0007669"/>
    <property type="project" value="UniProtKB-KW"/>
</dbReference>
<evidence type="ECO:0000256" key="11">
    <source>
        <dbReference type="ARBA" id="ARBA00023136"/>
    </source>
</evidence>
<evidence type="ECO:0000313" key="15">
    <source>
        <dbReference type="EMBL" id="VAW91990.1"/>
    </source>
</evidence>
<keyword evidence="10" id="KW-0482">Metalloprotease</keyword>
<protein>
    <submittedName>
        <fullName evidence="15">Uncharacterized integral membrane endopeptidase Bmul_2226</fullName>
    </submittedName>
</protein>
<reference evidence="15" key="1">
    <citation type="submission" date="2018-06" db="EMBL/GenBank/DDBJ databases">
        <authorList>
            <person name="Zhirakovskaya E."/>
        </authorList>
    </citation>
    <scope>NUCLEOTIDE SEQUENCE</scope>
</reference>
<feature type="transmembrane region" description="Helical" evidence="12">
    <location>
        <begin position="173"/>
        <end position="193"/>
    </location>
</feature>
<evidence type="ECO:0000256" key="1">
    <source>
        <dbReference type="ARBA" id="ARBA00001947"/>
    </source>
</evidence>
<evidence type="ECO:0000256" key="5">
    <source>
        <dbReference type="ARBA" id="ARBA00022723"/>
    </source>
</evidence>
<organism evidence="15">
    <name type="scientific">hydrothermal vent metagenome</name>
    <dbReference type="NCBI Taxonomy" id="652676"/>
    <lineage>
        <taxon>unclassified sequences</taxon>
        <taxon>metagenomes</taxon>
        <taxon>ecological metagenomes</taxon>
    </lineage>
</organism>
<dbReference type="EMBL" id="UOFR01000014">
    <property type="protein sequence ID" value="VAW91990.1"/>
    <property type="molecule type" value="Genomic_DNA"/>
</dbReference>
<sequence>MWFSYVFLIALTGAVFLQLWLIVRQNKHVSENRSAVPAAFADKISLEEHQKAADYTRAKLGVTKIELFYGVVILLFWTFGGGLNLLDQLWLPVISDPLWIGVAVMISFIIIGVVIDLPFSLYRTFVIEVKFGFNKMTMPLFIADFFKGILINLIIITPLLWVILWLMQTAGPYWWIYAWAVIVSFMLLMMFIYPTFIAPLFNKFALLEDVTLKERIENLLDRCGFKSKGIYIMDGSKRSSHGNAYFTGLGNNKRIVFFDTLLESLQPQEIEAVLAHELGHFKHKHITKQLFIMSFLMLGSLALLGWMMQQDWFFNGLGVNTISTHMALLLFMLVLSVFGIYFQPIFSFLSRKNEFEADDFAAKQSNASDLIQALVKLYKENANTLTPDPLYSAFHDSHPPAPVRVAFLSSKIKDHK</sequence>
<comment type="cofactor">
    <cofactor evidence="1">
        <name>Zn(2+)</name>
        <dbReference type="ChEBI" id="CHEBI:29105"/>
    </cofactor>
</comment>
<feature type="domain" description="CAAX prenyl protease 1 N-terminal" evidence="14">
    <location>
        <begin position="25"/>
        <end position="203"/>
    </location>
</feature>
<gene>
    <name evidence="15" type="ORF">MNBD_GAMMA21-1177</name>
</gene>
<feature type="transmembrane region" description="Helical" evidence="12">
    <location>
        <begin position="140"/>
        <end position="167"/>
    </location>
</feature>
<dbReference type="CDD" id="cd07343">
    <property type="entry name" value="M48A_Zmpste24p_like"/>
    <property type="match status" value="1"/>
</dbReference>
<feature type="domain" description="Peptidase M48" evidence="13">
    <location>
        <begin position="209"/>
        <end position="410"/>
    </location>
</feature>
<evidence type="ECO:0000256" key="7">
    <source>
        <dbReference type="ARBA" id="ARBA00022824"/>
    </source>
</evidence>
<keyword evidence="5" id="KW-0479">Metal-binding</keyword>
<feature type="transmembrane region" description="Helical" evidence="12">
    <location>
        <begin position="6"/>
        <end position="23"/>
    </location>
</feature>
<evidence type="ECO:0000259" key="14">
    <source>
        <dbReference type="Pfam" id="PF16491"/>
    </source>
</evidence>
<dbReference type="GO" id="GO:0071586">
    <property type="term" value="P:CAAX-box protein processing"/>
    <property type="evidence" value="ECO:0007669"/>
    <property type="project" value="InterPro"/>
</dbReference>
<evidence type="ECO:0000259" key="13">
    <source>
        <dbReference type="Pfam" id="PF01435"/>
    </source>
</evidence>
<keyword evidence="11 12" id="KW-0472">Membrane</keyword>
<dbReference type="Pfam" id="PF16491">
    <property type="entry name" value="Peptidase_M48_N"/>
    <property type="match status" value="1"/>
</dbReference>
<accession>A0A3B0ZRZ5</accession>
<dbReference type="FunFam" id="3.30.2010.10:FF:000002">
    <property type="entry name" value="CAAX prenyl protease"/>
    <property type="match status" value="1"/>
</dbReference>
<evidence type="ECO:0000256" key="2">
    <source>
        <dbReference type="ARBA" id="ARBA00004477"/>
    </source>
</evidence>
<dbReference type="Pfam" id="PF01435">
    <property type="entry name" value="Peptidase_M48"/>
    <property type="match status" value="1"/>
</dbReference>
<evidence type="ECO:0000256" key="10">
    <source>
        <dbReference type="ARBA" id="ARBA00023049"/>
    </source>
</evidence>
<evidence type="ECO:0000256" key="8">
    <source>
        <dbReference type="ARBA" id="ARBA00022833"/>
    </source>
</evidence>
<evidence type="ECO:0000256" key="9">
    <source>
        <dbReference type="ARBA" id="ARBA00022989"/>
    </source>
</evidence>
<dbReference type="PANTHER" id="PTHR10120">
    <property type="entry name" value="CAAX PRENYL PROTEASE 1"/>
    <property type="match status" value="1"/>
</dbReference>
<dbReference type="InterPro" id="IPR032456">
    <property type="entry name" value="Peptidase_M48_N"/>
</dbReference>
<keyword evidence="8" id="KW-0862">Zinc</keyword>
<dbReference type="Gene3D" id="3.30.2010.10">
    <property type="entry name" value="Metalloproteases ('zincins'), catalytic domain"/>
    <property type="match status" value="1"/>
</dbReference>
<dbReference type="AlphaFoldDB" id="A0A3B0ZRZ5"/>
<dbReference type="GO" id="GO:0005789">
    <property type="term" value="C:endoplasmic reticulum membrane"/>
    <property type="evidence" value="ECO:0007669"/>
    <property type="project" value="UniProtKB-SubCell"/>
</dbReference>
<feature type="transmembrane region" description="Helical" evidence="12">
    <location>
        <begin position="98"/>
        <end position="119"/>
    </location>
</feature>
<evidence type="ECO:0000256" key="3">
    <source>
        <dbReference type="ARBA" id="ARBA00022670"/>
    </source>
</evidence>
<dbReference type="GO" id="GO:0004222">
    <property type="term" value="F:metalloendopeptidase activity"/>
    <property type="evidence" value="ECO:0007669"/>
    <property type="project" value="InterPro"/>
</dbReference>
<feature type="transmembrane region" description="Helical" evidence="12">
    <location>
        <begin position="321"/>
        <end position="342"/>
    </location>
</feature>
<feature type="transmembrane region" description="Helical" evidence="12">
    <location>
        <begin position="67"/>
        <end position="86"/>
    </location>
</feature>
<name>A0A3B0ZRZ5_9ZZZZ</name>
<keyword evidence="4 12" id="KW-0812">Transmembrane</keyword>
<keyword evidence="3" id="KW-0645">Protease</keyword>
<keyword evidence="7" id="KW-0256">Endoplasmic reticulum</keyword>
<dbReference type="InterPro" id="IPR001915">
    <property type="entry name" value="Peptidase_M48"/>
</dbReference>
<dbReference type="InterPro" id="IPR027057">
    <property type="entry name" value="CAXX_Prtase_1"/>
</dbReference>
<keyword evidence="9 12" id="KW-1133">Transmembrane helix</keyword>
<comment type="subcellular location">
    <subcellularLocation>
        <location evidence="2">Endoplasmic reticulum membrane</location>
        <topology evidence="2">Multi-pass membrane protein</topology>
    </subcellularLocation>
</comment>
<evidence type="ECO:0000256" key="4">
    <source>
        <dbReference type="ARBA" id="ARBA00022692"/>
    </source>
</evidence>
<evidence type="ECO:0000256" key="6">
    <source>
        <dbReference type="ARBA" id="ARBA00022801"/>
    </source>
</evidence>